<dbReference type="PROSITE" id="PS50089">
    <property type="entry name" value="ZF_RING_2"/>
    <property type="match status" value="1"/>
</dbReference>
<dbReference type="InterPro" id="IPR017907">
    <property type="entry name" value="Znf_RING_CS"/>
</dbReference>
<accession>A0A316V0E2</accession>
<keyword evidence="13" id="KW-1185">Reference proteome</keyword>
<dbReference type="Pfam" id="PF19422">
    <property type="entry name" value="Ariadne"/>
    <property type="match status" value="1"/>
</dbReference>
<dbReference type="STRING" id="1569628.A0A316V0E2"/>
<evidence type="ECO:0000313" key="13">
    <source>
        <dbReference type="Proteomes" id="UP000245884"/>
    </source>
</evidence>
<evidence type="ECO:0000259" key="10">
    <source>
        <dbReference type="PROSITE" id="PS50089"/>
    </source>
</evidence>
<dbReference type="EC" id="2.3.2.31" evidence="2"/>
<dbReference type="Pfam" id="PF21235">
    <property type="entry name" value="UBA_ARI1"/>
    <property type="match status" value="1"/>
</dbReference>
<sequence>MDEDSDPSELEAALYDDDDDEVFDADDLDAVAGEDDDEDGEVDIGGVGGIDDDDAFTHDIAGKNRLKNYEVEYTCLSIEGLQQQQKKDVDHIASMFEIKDTDAAILLRHLNWNKERLIEKYMDNEASLKVQAGVLDDHPKRPKIHKRKDFTCSVCFLSAEDEDGGEMETLALGCDHRFCKDCYQHYVEQKIREEGESRRVQCMQEKCKLVIDEKTIQLLVSSPIYERYMTLLNRTYVDDSSVLRWCPAPNCENAVECHISHKKFKTIVPSVRCSCGHAFCFGCSEQAHGPAVCPLVKEWLKKCKDDSETANWISANTKECPKCNSTIEKNGGCNHMTCRKCRYEWCWICAGPWSDHGNSWYNCNRYDEKAGVNARDAQAKSRAQLERYLHFFNRFANHEQSARLDRDLYSRTEKKMERMQQTSDLTWIEVQFLKKAVDTVTECRMTLKWTYCMAYYLERNNMTDLFEDNQRDLERAVEELSEQLESEIDPTTITTLRQKVTDLTVYVARRREIMLSDTAQGFEEGRWEFNVGLGL</sequence>
<dbReference type="InterPro" id="IPR031127">
    <property type="entry name" value="E3_UB_ligase_RBR"/>
</dbReference>
<dbReference type="InterPro" id="IPR001841">
    <property type="entry name" value="Znf_RING"/>
</dbReference>
<dbReference type="RefSeq" id="XP_025364633.1">
    <property type="nucleotide sequence ID" value="XM_025504893.1"/>
</dbReference>
<dbReference type="GO" id="GO:0016567">
    <property type="term" value="P:protein ubiquitination"/>
    <property type="evidence" value="ECO:0007669"/>
    <property type="project" value="InterPro"/>
</dbReference>
<protein>
    <recommendedName>
        <fullName evidence="2">RBR-type E3 ubiquitin transferase</fullName>
        <ecNumber evidence="2">2.3.2.31</ecNumber>
    </recommendedName>
</protein>
<evidence type="ECO:0000256" key="4">
    <source>
        <dbReference type="ARBA" id="ARBA00022723"/>
    </source>
</evidence>
<dbReference type="SMART" id="SM00184">
    <property type="entry name" value="RING"/>
    <property type="match status" value="3"/>
</dbReference>
<dbReference type="FunFam" id="3.30.40.10:FF:000019">
    <property type="entry name" value="RBR-type E3 ubiquitin transferase"/>
    <property type="match status" value="1"/>
</dbReference>
<dbReference type="InterPro" id="IPR013083">
    <property type="entry name" value="Znf_RING/FYVE/PHD"/>
</dbReference>
<keyword evidence="3" id="KW-0808">Transferase</keyword>
<dbReference type="PANTHER" id="PTHR11685">
    <property type="entry name" value="RBR FAMILY RING FINGER AND IBR DOMAIN-CONTAINING"/>
    <property type="match status" value="1"/>
</dbReference>
<dbReference type="GO" id="GO:0008270">
    <property type="term" value="F:zinc ion binding"/>
    <property type="evidence" value="ECO:0007669"/>
    <property type="project" value="UniProtKB-KW"/>
</dbReference>
<feature type="domain" description="RING-type" evidence="11">
    <location>
        <begin position="148"/>
        <end position="367"/>
    </location>
</feature>
<dbReference type="Pfam" id="PF01485">
    <property type="entry name" value="IBR"/>
    <property type="match status" value="1"/>
</dbReference>
<dbReference type="Proteomes" id="UP000245884">
    <property type="component" value="Unassembled WGS sequence"/>
</dbReference>
<evidence type="ECO:0000256" key="7">
    <source>
        <dbReference type="ARBA" id="ARBA00022786"/>
    </source>
</evidence>
<dbReference type="CDD" id="cd16625">
    <property type="entry name" value="RING-HC_RBR_HEL2-like"/>
    <property type="match status" value="1"/>
</dbReference>
<dbReference type="FunFam" id="1.20.120.1750:FF:000007">
    <property type="entry name" value="RBR-type E3 ubiquitin transferase"/>
    <property type="match status" value="1"/>
</dbReference>
<dbReference type="GO" id="GO:0061630">
    <property type="term" value="F:ubiquitin protein ligase activity"/>
    <property type="evidence" value="ECO:0007669"/>
    <property type="project" value="UniProtKB-EC"/>
</dbReference>
<dbReference type="CDD" id="cd20346">
    <property type="entry name" value="BRcat_RBR_ANKIB1"/>
    <property type="match status" value="1"/>
</dbReference>
<dbReference type="InterPro" id="IPR048962">
    <property type="entry name" value="ARIH1-like_UBL"/>
</dbReference>
<evidence type="ECO:0000313" key="12">
    <source>
        <dbReference type="EMBL" id="PWN30021.1"/>
    </source>
</evidence>
<evidence type="ECO:0000256" key="5">
    <source>
        <dbReference type="ARBA" id="ARBA00022737"/>
    </source>
</evidence>
<comment type="catalytic activity">
    <reaction evidence="1">
        <text>[E2 ubiquitin-conjugating enzyme]-S-ubiquitinyl-L-cysteine + [acceptor protein]-L-lysine = [E2 ubiquitin-conjugating enzyme]-L-cysteine + [acceptor protein]-N(6)-ubiquitinyl-L-lysine.</text>
        <dbReference type="EC" id="2.3.2.31"/>
    </reaction>
</comment>
<name>A0A316V0E2_9BASI</name>
<dbReference type="SUPFAM" id="SSF57850">
    <property type="entry name" value="RING/U-box"/>
    <property type="match status" value="3"/>
</dbReference>
<evidence type="ECO:0000256" key="3">
    <source>
        <dbReference type="ARBA" id="ARBA00022679"/>
    </source>
</evidence>
<evidence type="ECO:0000256" key="2">
    <source>
        <dbReference type="ARBA" id="ARBA00012251"/>
    </source>
</evidence>
<evidence type="ECO:0000256" key="8">
    <source>
        <dbReference type="ARBA" id="ARBA00022833"/>
    </source>
</evidence>
<dbReference type="CDD" id="cd20356">
    <property type="entry name" value="Rcat_RBR_HHARI-like"/>
    <property type="match status" value="1"/>
</dbReference>
<dbReference type="EMBL" id="KZ819662">
    <property type="protein sequence ID" value="PWN30021.1"/>
    <property type="molecule type" value="Genomic_DNA"/>
</dbReference>
<dbReference type="SMART" id="SM00647">
    <property type="entry name" value="IBR"/>
    <property type="match status" value="2"/>
</dbReference>
<dbReference type="OrthoDB" id="10009520at2759"/>
<evidence type="ECO:0000256" key="6">
    <source>
        <dbReference type="ARBA" id="ARBA00022771"/>
    </source>
</evidence>
<keyword evidence="4" id="KW-0479">Metal-binding</keyword>
<reference evidence="12 13" key="1">
    <citation type="journal article" date="2018" name="Mol. Biol. Evol.">
        <title>Broad Genomic Sampling Reveals a Smut Pathogenic Ancestry of the Fungal Clade Ustilaginomycotina.</title>
        <authorList>
            <person name="Kijpornyongpan T."/>
            <person name="Mondo S.J."/>
            <person name="Barry K."/>
            <person name="Sandor L."/>
            <person name="Lee J."/>
            <person name="Lipzen A."/>
            <person name="Pangilinan J."/>
            <person name="LaButti K."/>
            <person name="Hainaut M."/>
            <person name="Henrissat B."/>
            <person name="Grigoriev I.V."/>
            <person name="Spatafora J.W."/>
            <person name="Aime M.C."/>
        </authorList>
    </citation>
    <scope>NUCLEOTIDE SEQUENCE [LARGE SCALE GENOMIC DNA]</scope>
    <source>
        <strain evidence="12 13">MCA 5214</strain>
    </source>
</reference>
<feature type="domain" description="RING-type" evidence="10">
    <location>
        <begin position="152"/>
        <end position="206"/>
    </location>
</feature>
<evidence type="ECO:0000256" key="9">
    <source>
        <dbReference type="PROSITE-ProRule" id="PRU00175"/>
    </source>
</evidence>
<dbReference type="GeneID" id="37026716"/>
<evidence type="ECO:0000256" key="1">
    <source>
        <dbReference type="ARBA" id="ARBA00001798"/>
    </source>
</evidence>
<dbReference type="InterPro" id="IPR044066">
    <property type="entry name" value="TRIAD_supradom"/>
</dbReference>
<keyword evidence="7" id="KW-0833">Ubl conjugation pathway</keyword>
<dbReference type="Pfam" id="PF00097">
    <property type="entry name" value="zf-C3HC4"/>
    <property type="match status" value="1"/>
</dbReference>
<keyword evidence="6 9" id="KW-0863">Zinc-finger</keyword>
<organism evidence="12 13">
    <name type="scientific">Jaminaea rosea</name>
    <dbReference type="NCBI Taxonomy" id="1569628"/>
    <lineage>
        <taxon>Eukaryota</taxon>
        <taxon>Fungi</taxon>
        <taxon>Dikarya</taxon>
        <taxon>Basidiomycota</taxon>
        <taxon>Ustilaginomycotina</taxon>
        <taxon>Exobasidiomycetes</taxon>
        <taxon>Microstromatales</taxon>
        <taxon>Microstromatales incertae sedis</taxon>
        <taxon>Jaminaea</taxon>
    </lineage>
</organism>
<dbReference type="Gene3D" id="1.20.120.1750">
    <property type="match status" value="1"/>
</dbReference>
<proteinExistence type="predicted"/>
<keyword evidence="8" id="KW-0862">Zinc</keyword>
<dbReference type="AlphaFoldDB" id="A0A316V0E2"/>
<dbReference type="Pfam" id="PF22191">
    <property type="entry name" value="IBR_1"/>
    <property type="match status" value="1"/>
</dbReference>
<dbReference type="InterPro" id="IPR018957">
    <property type="entry name" value="Znf_C3HC4_RING-type"/>
</dbReference>
<dbReference type="Gene3D" id="3.30.40.10">
    <property type="entry name" value="Zinc/RING finger domain, C3HC4 (zinc finger)"/>
    <property type="match status" value="1"/>
</dbReference>
<dbReference type="PROSITE" id="PS51873">
    <property type="entry name" value="TRIAD"/>
    <property type="match status" value="1"/>
</dbReference>
<keyword evidence="5" id="KW-0677">Repeat</keyword>
<evidence type="ECO:0000259" key="11">
    <source>
        <dbReference type="PROSITE" id="PS51873"/>
    </source>
</evidence>
<dbReference type="InterPro" id="IPR045840">
    <property type="entry name" value="Ariadne"/>
</dbReference>
<dbReference type="InterPro" id="IPR002867">
    <property type="entry name" value="IBR_dom"/>
</dbReference>
<dbReference type="PROSITE" id="PS00518">
    <property type="entry name" value="ZF_RING_1"/>
    <property type="match status" value="1"/>
</dbReference>
<gene>
    <name evidence="12" type="ORF">BDZ90DRAFT_229059</name>
</gene>